<proteinExistence type="predicted"/>
<comment type="caution">
    <text evidence="1">The sequence shown here is derived from an EMBL/GenBank/DDBJ whole genome shotgun (WGS) entry which is preliminary data.</text>
</comment>
<gene>
    <name evidence="1" type="ORF">HGA07_18680</name>
</gene>
<organism evidence="1 2">
    <name type="scientific">Nocardia veterana</name>
    <dbReference type="NCBI Taxonomy" id="132249"/>
    <lineage>
        <taxon>Bacteria</taxon>
        <taxon>Bacillati</taxon>
        <taxon>Actinomycetota</taxon>
        <taxon>Actinomycetes</taxon>
        <taxon>Mycobacteriales</taxon>
        <taxon>Nocardiaceae</taxon>
        <taxon>Nocardia</taxon>
    </lineage>
</organism>
<sequence length="112" mass="12677">MKAELKGMHSPDVDLTDESADIPTDSLLVQLMIGPANAPGEESFDVVVCTPDHLARTGTTPTRHTMVLDRIEIATIRRYVENALRDLTRPTWHELATEISRIGRWEFDDYRS</sequence>
<dbReference type="InterPro" id="IPR028964">
    <property type="entry name" value="Imm8"/>
</dbReference>
<evidence type="ECO:0008006" key="3">
    <source>
        <dbReference type="Google" id="ProtNLM"/>
    </source>
</evidence>
<keyword evidence="2" id="KW-1185">Reference proteome</keyword>
<reference evidence="1 2" key="1">
    <citation type="submission" date="2020-04" db="EMBL/GenBank/DDBJ databases">
        <title>MicrobeNet Type strains.</title>
        <authorList>
            <person name="Nicholson A.C."/>
        </authorList>
    </citation>
    <scope>NUCLEOTIDE SEQUENCE [LARGE SCALE GENOMIC DNA]</scope>
    <source>
        <strain evidence="1 2">DSM 44445</strain>
    </source>
</reference>
<dbReference type="RefSeq" id="WP_040721704.1">
    <property type="nucleotide sequence ID" value="NZ_CAWPHS010000013.1"/>
</dbReference>
<dbReference type="Proteomes" id="UP000523447">
    <property type="component" value="Unassembled WGS sequence"/>
</dbReference>
<evidence type="ECO:0000313" key="2">
    <source>
        <dbReference type="Proteomes" id="UP000523447"/>
    </source>
</evidence>
<accession>A0A7X6RJJ3</accession>
<protein>
    <recommendedName>
        <fullName evidence="3">Immunity protein 8 of polymorphic toxin system</fullName>
    </recommendedName>
</protein>
<dbReference type="EMBL" id="JAAXPE010000020">
    <property type="protein sequence ID" value="NKY87649.1"/>
    <property type="molecule type" value="Genomic_DNA"/>
</dbReference>
<dbReference type="AlphaFoldDB" id="A0A7X6RJJ3"/>
<name>A0A7X6RJJ3_9NOCA</name>
<evidence type="ECO:0000313" key="1">
    <source>
        <dbReference type="EMBL" id="NKY87649.1"/>
    </source>
</evidence>
<dbReference type="Pfam" id="PF15586">
    <property type="entry name" value="Imm8"/>
    <property type="match status" value="1"/>
</dbReference>